<dbReference type="Proteomes" id="UP000887577">
    <property type="component" value="Unplaced"/>
</dbReference>
<sequence length="279" mass="31497">MASFIVGANITGVKIGDTVISCTITNTTVLCTEFEFTKNGYKFIDFTNSILDLKKSYDEIREQIIGTCDPTKIILASPGPNDPSVKAVKKILNLKNLIVIDEGIVGFTYKTVVELYKRMSDKSYLKRYVLPTSPRRYELGFIMGGKFYRCITAYDCDTLPFSKTGCIPRSSLEIALAYTNHATKAPEYLQRFNLPKNGHRFEFTLKVDKEGSPSYEMESHLIDFIEAIPEKLNRTGLKIPVISFFDNSTVISVYKEGKGYQFLESWGGNNFCCFFIALT</sequence>
<proteinExistence type="predicted"/>
<dbReference type="AlphaFoldDB" id="A0A914XU63"/>
<protein>
    <submittedName>
        <fullName evidence="2">Uncharacterized protein</fullName>
    </submittedName>
</protein>
<reference evidence="2" key="1">
    <citation type="submission" date="2022-11" db="UniProtKB">
        <authorList>
            <consortium name="WormBaseParasite"/>
        </authorList>
    </citation>
    <scope>IDENTIFICATION</scope>
</reference>
<name>A0A914XU63_9BILA</name>
<accession>A0A914XU63</accession>
<evidence type="ECO:0000313" key="2">
    <source>
        <dbReference type="WBParaSite" id="PSU_v2.g1079.t1"/>
    </source>
</evidence>
<dbReference type="WBParaSite" id="PSU_v2.g1079.t1">
    <property type="protein sequence ID" value="PSU_v2.g1079.t1"/>
    <property type="gene ID" value="PSU_v2.g1079"/>
</dbReference>
<evidence type="ECO:0000313" key="1">
    <source>
        <dbReference type="Proteomes" id="UP000887577"/>
    </source>
</evidence>
<organism evidence="1 2">
    <name type="scientific">Panagrolaimus superbus</name>
    <dbReference type="NCBI Taxonomy" id="310955"/>
    <lineage>
        <taxon>Eukaryota</taxon>
        <taxon>Metazoa</taxon>
        <taxon>Ecdysozoa</taxon>
        <taxon>Nematoda</taxon>
        <taxon>Chromadorea</taxon>
        <taxon>Rhabditida</taxon>
        <taxon>Tylenchina</taxon>
        <taxon>Panagrolaimomorpha</taxon>
        <taxon>Panagrolaimoidea</taxon>
        <taxon>Panagrolaimidae</taxon>
        <taxon>Panagrolaimus</taxon>
    </lineage>
</organism>
<keyword evidence="1" id="KW-1185">Reference proteome</keyword>